<comment type="caution">
    <text evidence="1">The sequence shown here is derived from an EMBL/GenBank/DDBJ whole genome shotgun (WGS) entry which is preliminary data.</text>
</comment>
<dbReference type="EMBL" id="BARW01022764">
    <property type="protein sequence ID" value="GAI88762.1"/>
    <property type="molecule type" value="Genomic_DNA"/>
</dbReference>
<reference evidence="1" key="1">
    <citation type="journal article" date="2014" name="Front. Microbiol.">
        <title>High frequency of phylogenetically diverse reductive dehalogenase-homologous genes in deep subseafloor sedimentary metagenomes.</title>
        <authorList>
            <person name="Kawai M."/>
            <person name="Futagami T."/>
            <person name="Toyoda A."/>
            <person name="Takaki Y."/>
            <person name="Nishi S."/>
            <person name="Hori S."/>
            <person name="Arai W."/>
            <person name="Tsubouchi T."/>
            <person name="Morono Y."/>
            <person name="Uchiyama I."/>
            <person name="Ito T."/>
            <person name="Fujiyama A."/>
            <person name="Inagaki F."/>
            <person name="Takami H."/>
        </authorList>
    </citation>
    <scope>NUCLEOTIDE SEQUENCE</scope>
    <source>
        <strain evidence="1">Expedition CK06-06</strain>
    </source>
</reference>
<accession>X1S6T5</accession>
<gene>
    <name evidence="1" type="ORF">S12H4_37906</name>
</gene>
<dbReference type="AlphaFoldDB" id="X1S6T5"/>
<sequence length="60" mass="6588">EDQSWQALAGVWEQLVAIKKAVEEEAGVTKEILPGGMIRCTDKQGNVITREPFPYEVGGD</sequence>
<proteinExistence type="predicted"/>
<protein>
    <submittedName>
        <fullName evidence="1">Uncharacterized protein</fullName>
    </submittedName>
</protein>
<name>X1S6T5_9ZZZZ</name>
<organism evidence="1">
    <name type="scientific">marine sediment metagenome</name>
    <dbReference type="NCBI Taxonomy" id="412755"/>
    <lineage>
        <taxon>unclassified sequences</taxon>
        <taxon>metagenomes</taxon>
        <taxon>ecological metagenomes</taxon>
    </lineage>
</organism>
<feature type="non-terminal residue" evidence="1">
    <location>
        <position position="1"/>
    </location>
</feature>
<evidence type="ECO:0000313" key="1">
    <source>
        <dbReference type="EMBL" id="GAI88762.1"/>
    </source>
</evidence>